<dbReference type="GO" id="GO:0006508">
    <property type="term" value="P:proteolysis"/>
    <property type="evidence" value="ECO:0007669"/>
    <property type="project" value="InterPro"/>
</dbReference>
<accession>A0A0A6PEU9</accession>
<dbReference type="SUPFAM" id="SSF52129">
    <property type="entry name" value="Caspase-like"/>
    <property type="match status" value="1"/>
</dbReference>
<name>A0A0A6PEU9_9GAMM</name>
<sequence length="102" mass="11377">MDAQALAKVLRKLGFQVTEKINLDRKGMQNAIRAFGRKLKQRPGVGLFYYSGHGIQDKDTNYLIPIGATQSLQEAIDLPYETVLASVGCVLRTFLSVEINYT</sequence>
<dbReference type="AlphaFoldDB" id="A0A0A6PEU9"/>
<comment type="caution">
    <text evidence="2">The sequence shown here is derived from an EMBL/GenBank/DDBJ whole genome shotgun (WGS) entry which is preliminary data.</text>
</comment>
<evidence type="ECO:0000313" key="3">
    <source>
        <dbReference type="Proteomes" id="UP000030428"/>
    </source>
</evidence>
<dbReference type="InterPro" id="IPR001309">
    <property type="entry name" value="Pept_C14_p20"/>
</dbReference>
<keyword evidence="3" id="KW-1185">Reference proteome</keyword>
<dbReference type="EMBL" id="JSZA02000180">
    <property type="protein sequence ID" value="KHD09280.1"/>
    <property type="molecule type" value="Genomic_DNA"/>
</dbReference>
<dbReference type="PANTHER" id="PTHR22576">
    <property type="entry name" value="MUCOSA ASSOCIATED LYMPHOID TISSUE LYMPHOMA TRANSLOCATION PROTEIN 1/PARACASPASE"/>
    <property type="match status" value="1"/>
</dbReference>
<dbReference type="GO" id="GO:0004197">
    <property type="term" value="F:cysteine-type endopeptidase activity"/>
    <property type="evidence" value="ECO:0007669"/>
    <property type="project" value="InterPro"/>
</dbReference>
<evidence type="ECO:0000259" key="1">
    <source>
        <dbReference type="PROSITE" id="PS50208"/>
    </source>
</evidence>
<dbReference type="Pfam" id="PF00656">
    <property type="entry name" value="Peptidase_C14"/>
    <property type="match status" value="1"/>
</dbReference>
<reference evidence="2 3" key="1">
    <citation type="journal article" date="2016" name="Front. Microbiol.">
        <title>Single-Cell (Meta-)Genomics of a Dimorphic Candidatus Thiomargarita nelsonii Reveals Genomic Plasticity.</title>
        <authorList>
            <person name="Flood B.E."/>
            <person name="Fliss P."/>
            <person name="Jones D.S."/>
            <person name="Dick G.J."/>
            <person name="Jain S."/>
            <person name="Kaster A.K."/>
            <person name="Winkel M."/>
            <person name="Mussmann M."/>
            <person name="Bailey J."/>
        </authorList>
    </citation>
    <scope>NUCLEOTIDE SEQUENCE [LARGE SCALE GENOMIC DNA]</scope>
    <source>
        <strain evidence="2">Hydrate Ridge</strain>
    </source>
</reference>
<evidence type="ECO:0000313" key="2">
    <source>
        <dbReference type="EMBL" id="KHD09280.1"/>
    </source>
</evidence>
<feature type="domain" description="Caspase family p20" evidence="1">
    <location>
        <begin position="1"/>
        <end position="57"/>
    </location>
</feature>
<dbReference type="InterPro" id="IPR011600">
    <property type="entry name" value="Pept_C14_caspase"/>
</dbReference>
<gene>
    <name evidence="2" type="ORF">PN36_28185</name>
</gene>
<dbReference type="Proteomes" id="UP000030428">
    <property type="component" value="Unassembled WGS sequence"/>
</dbReference>
<proteinExistence type="predicted"/>
<dbReference type="InterPro" id="IPR029030">
    <property type="entry name" value="Caspase-like_dom_sf"/>
</dbReference>
<dbReference type="InterPro" id="IPR052039">
    <property type="entry name" value="Caspase-related_regulators"/>
</dbReference>
<organism evidence="2 3">
    <name type="scientific">Candidatus Thiomargarita nelsonii</name>
    <dbReference type="NCBI Taxonomy" id="1003181"/>
    <lineage>
        <taxon>Bacteria</taxon>
        <taxon>Pseudomonadati</taxon>
        <taxon>Pseudomonadota</taxon>
        <taxon>Gammaproteobacteria</taxon>
        <taxon>Thiotrichales</taxon>
        <taxon>Thiotrichaceae</taxon>
        <taxon>Thiomargarita</taxon>
    </lineage>
</organism>
<dbReference type="PROSITE" id="PS50208">
    <property type="entry name" value="CASPASE_P20"/>
    <property type="match status" value="1"/>
</dbReference>
<dbReference type="PANTHER" id="PTHR22576:SF37">
    <property type="entry name" value="MUCOSA-ASSOCIATED LYMPHOID TISSUE LYMPHOMA TRANSLOCATION PROTEIN 1"/>
    <property type="match status" value="1"/>
</dbReference>
<protein>
    <recommendedName>
        <fullName evidence="1">Caspase family p20 domain-containing protein</fullName>
    </recommendedName>
</protein>
<dbReference type="Gene3D" id="3.40.50.1460">
    <property type="match status" value="1"/>
</dbReference>